<evidence type="ECO:0000313" key="2">
    <source>
        <dbReference type="Proteomes" id="UP000055024"/>
    </source>
</evidence>
<comment type="caution">
    <text evidence="1">The sequence shown here is derived from an EMBL/GenBank/DDBJ whole genome shotgun (WGS) entry which is preliminary data.</text>
</comment>
<organism evidence="1 2">
    <name type="scientific">Trichinella zimbabwensis</name>
    <dbReference type="NCBI Taxonomy" id="268475"/>
    <lineage>
        <taxon>Eukaryota</taxon>
        <taxon>Metazoa</taxon>
        <taxon>Ecdysozoa</taxon>
        <taxon>Nematoda</taxon>
        <taxon>Enoplea</taxon>
        <taxon>Dorylaimia</taxon>
        <taxon>Trichinellida</taxon>
        <taxon>Trichinellidae</taxon>
        <taxon>Trichinella</taxon>
    </lineage>
</organism>
<evidence type="ECO:0000313" key="1">
    <source>
        <dbReference type="EMBL" id="KRY97322.1"/>
    </source>
</evidence>
<dbReference type="AlphaFoldDB" id="A0A0V1GGA9"/>
<protein>
    <submittedName>
        <fullName evidence="1">Uncharacterized protein</fullName>
    </submittedName>
</protein>
<name>A0A0V1GGA9_9BILA</name>
<keyword evidence="2" id="KW-1185">Reference proteome</keyword>
<reference evidence="1 2" key="1">
    <citation type="submission" date="2015-01" db="EMBL/GenBank/DDBJ databases">
        <title>Evolution of Trichinella species and genotypes.</title>
        <authorList>
            <person name="Korhonen P.K."/>
            <person name="Edoardo P."/>
            <person name="Giuseppe L.R."/>
            <person name="Gasser R.B."/>
        </authorList>
    </citation>
    <scope>NUCLEOTIDE SEQUENCE [LARGE SCALE GENOMIC DNA]</scope>
    <source>
        <strain evidence="1">ISS1029</strain>
    </source>
</reference>
<dbReference type="Proteomes" id="UP000055024">
    <property type="component" value="Unassembled WGS sequence"/>
</dbReference>
<accession>A0A0V1GGA9</accession>
<gene>
    <name evidence="1" type="ORF">T11_9855</name>
</gene>
<sequence length="37" mass="4355">MECRPYYHLSYSLSFSLIPNRYPPVSTVNLIPFFSKS</sequence>
<proteinExistence type="predicted"/>
<dbReference type="EMBL" id="JYDP01002131">
    <property type="protein sequence ID" value="KRY97322.1"/>
    <property type="molecule type" value="Genomic_DNA"/>
</dbReference>